<evidence type="ECO:0000313" key="5">
    <source>
        <dbReference type="EMBL" id="MQA37964.1"/>
    </source>
</evidence>
<accession>A0A6A7MYV8</accession>
<keyword evidence="1" id="KW-0805">Transcription regulation</keyword>
<dbReference type="PANTHER" id="PTHR40055:SF1">
    <property type="entry name" value="TRANSCRIPTIONAL REGULATOR YGIV-RELATED"/>
    <property type="match status" value="1"/>
</dbReference>
<reference evidence="5 6" key="1">
    <citation type="submission" date="2019-10" db="EMBL/GenBank/DDBJ databases">
        <title>Two novel species isolated from a subtropical stream in China.</title>
        <authorList>
            <person name="Lu H."/>
        </authorList>
    </citation>
    <scope>NUCLEOTIDE SEQUENCE [LARGE SCALE GENOMIC DNA]</scope>
    <source>
        <strain evidence="5 6">FT29W</strain>
    </source>
</reference>
<dbReference type="SMART" id="SM00342">
    <property type="entry name" value="HTH_ARAC"/>
    <property type="match status" value="1"/>
</dbReference>
<protein>
    <submittedName>
        <fullName evidence="5">Helix-turn-helix domain-containing protein</fullName>
    </submittedName>
</protein>
<dbReference type="PROSITE" id="PS00041">
    <property type="entry name" value="HTH_ARAC_FAMILY_1"/>
    <property type="match status" value="1"/>
</dbReference>
<dbReference type="PROSITE" id="PS01124">
    <property type="entry name" value="HTH_ARAC_FAMILY_2"/>
    <property type="match status" value="1"/>
</dbReference>
<evidence type="ECO:0000313" key="6">
    <source>
        <dbReference type="Proteomes" id="UP000440498"/>
    </source>
</evidence>
<dbReference type="Gene3D" id="3.20.80.10">
    <property type="entry name" value="Regulatory factor, effector binding domain"/>
    <property type="match status" value="1"/>
</dbReference>
<sequence>MHMPSPTSRPLEYRLNHVLDYIDAHLGQNLNLDCLAALAHLSRYHFLRRFQQWSAEAPHAYVRRRRLETGASQLLYSSDSIAAVAQNCGFDTADGFARAFRQYFGLSPSRWRDEQRVMAAASSAGPVAGQHGPVRVIQLPTARVAYTRHFGPYDVDSAAQWRQLDIWCCQHDLPPSARFGMGLDDPDITAPEKCRYDVCVELPESFVAPAGMPVKTIAGGMHAVLRFIGPRVLSKDAWHRLLRDGVLYGRYKVAARPCFERYPPDQRLACIEAQDCELCLPLEPQMAL</sequence>
<keyword evidence="6" id="KW-1185">Reference proteome</keyword>
<dbReference type="InterPro" id="IPR011256">
    <property type="entry name" value="Reg_factor_effector_dom_sf"/>
</dbReference>
<dbReference type="RefSeq" id="WP_152837401.1">
    <property type="nucleotide sequence ID" value="NZ_WHUG01000002.1"/>
</dbReference>
<dbReference type="PRINTS" id="PR00032">
    <property type="entry name" value="HTHARAC"/>
</dbReference>
<organism evidence="5 6">
    <name type="scientific">Rugamonas aquatica</name>
    <dbReference type="NCBI Taxonomy" id="2743357"/>
    <lineage>
        <taxon>Bacteria</taxon>
        <taxon>Pseudomonadati</taxon>
        <taxon>Pseudomonadota</taxon>
        <taxon>Betaproteobacteria</taxon>
        <taxon>Burkholderiales</taxon>
        <taxon>Oxalobacteraceae</taxon>
        <taxon>Telluria group</taxon>
        <taxon>Rugamonas</taxon>
    </lineage>
</organism>
<dbReference type="Proteomes" id="UP000440498">
    <property type="component" value="Unassembled WGS sequence"/>
</dbReference>
<dbReference type="InterPro" id="IPR009057">
    <property type="entry name" value="Homeodomain-like_sf"/>
</dbReference>
<evidence type="ECO:0000256" key="2">
    <source>
        <dbReference type="ARBA" id="ARBA00023125"/>
    </source>
</evidence>
<dbReference type="Pfam" id="PF06445">
    <property type="entry name" value="GyrI-like"/>
    <property type="match status" value="1"/>
</dbReference>
<keyword evidence="3" id="KW-0804">Transcription</keyword>
<evidence type="ECO:0000259" key="4">
    <source>
        <dbReference type="PROSITE" id="PS01124"/>
    </source>
</evidence>
<keyword evidence="2" id="KW-0238">DNA-binding</keyword>
<dbReference type="PANTHER" id="PTHR40055">
    <property type="entry name" value="TRANSCRIPTIONAL REGULATOR YGIV-RELATED"/>
    <property type="match status" value="1"/>
</dbReference>
<evidence type="ECO:0000256" key="3">
    <source>
        <dbReference type="ARBA" id="ARBA00023163"/>
    </source>
</evidence>
<dbReference type="SMART" id="SM00871">
    <property type="entry name" value="AraC_E_bind"/>
    <property type="match status" value="1"/>
</dbReference>
<comment type="caution">
    <text evidence="5">The sequence shown here is derived from an EMBL/GenBank/DDBJ whole genome shotgun (WGS) entry which is preliminary data.</text>
</comment>
<dbReference type="InterPro" id="IPR020449">
    <property type="entry name" value="Tscrpt_reg_AraC-type_HTH"/>
</dbReference>
<evidence type="ECO:0000256" key="1">
    <source>
        <dbReference type="ARBA" id="ARBA00023015"/>
    </source>
</evidence>
<dbReference type="InterPro" id="IPR018060">
    <property type="entry name" value="HTH_AraC"/>
</dbReference>
<dbReference type="Pfam" id="PF12833">
    <property type="entry name" value="HTH_18"/>
    <property type="match status" value="1"/>
</dbReference>
<gene>
    <name evidence="5" type="ORF">GEV02_07370</name>
</gene>
<dbReference type="InterPro" id="IPR018062">
    <property type="entry name" value="HTH_AraC-typ_CS"/>
</dbReference>
<proteinExistence type="predicted"/>
<dbReference type="Gene3D" id="1.10.10.60">
    <property type="entry name" value="Homeodomain-like"/>
    <property type="match status" value="2"/>
</dbReference>
<dbReference type="SUPFAM" id="SSF46689">
    <property type="entry name" value="Homeodomain-like"/>
    <property type="match status" value="2"/>
</dbReference>
<dbReference type="SUPFAM" id="SSF55136">
    <property type="entry name" value="Probable bacterial effector-binding domain"/>
    <property type="match status" value="1"/>
</dbReference>
<feature type="domain" description="HTH araC/xylS-type" evidence="4">
    <location>
        <begin position="16"/>
        <end position="114"/>
    </location>
</feature>
<dbReference type="AlphaFoldDB" id="A0A6A7MYV8"/>
<dbReference type="EMBL" id="WHUG01000002">
    <property type="protein sequence ID" value="MQA37964.1"/>
    <property type="molecule type" value="Genomic_DNA"/>
</dbReference>
<dbReference type="GO" id="GO:0003700">
    <property type="term" value="F:DNA-binding transcription factor activity"/>
    <property type="evidence" value="ECO:0007669"/>
    <property type="project" value="InterPro"/>
</dbReference>
<dbReference type="GO" id="GO:0043565">
    <property type="term" value="F:sequence-specific DNA binding"/>
    <property type="evidence" value="ECO:0007669"/>
    <property type="project" value="InterPro"/>
</dbReference>
<dbReference type="InterPro" id="IPR050908">
    <property type="entry name" value="SmbC-like"/>
</dbReference>
<name>A0A6A7MYV8_9BURK</name>
<dbReference type="InterPro" id="IPR010499">
    <property type="entry name" value="AraC_E-bd"/>
</dbReference>
<dbReference type="InterPro" id="IPR029442">
    <property type="entry name" value="GyrI-like"/>
</dbReference>